<keyword evidence="8 12" id="KW-0408">Iron</keyword>
<gene>
    <name evidence="12" type="primary">leuC</name>
    <name evidence="14" type="ORF">NIES592_02170</name>
</gene>
<dbReference type="InterPro" id="IPR001030">
    <property type="entry name" value="Acoase/IPM_deHydtase_lsu_aba"/>
</dbReference>
<keyword evidence="5 12" id="KW-0004">4Fe-4S</keyword>
<dbReference type="PROSITE" id="PS00450">
    <property type="entry name" value="ACONITASE_1"/>
    <property type="match status" value="1"/>
</dbReference>
<feature type="binding site" evidence="12">
    <location>
        <position position="407"/>
    </location>
    <ligand>
        <name>[4Fe-4S] cluster</name>
        <dbReference type="ChEBI" id="CHEBI:49883"/>
    </ligand>
</feature>
<dbReference type="InterPro" id="IPR015931">
    <property type="entry name" value="Acnase/IPM_dHydase_lsu_aba_1/3"/>
</dbReference>
<sequence length="468" mass="50549">MSKGTLFDKVWDLHTVGTLPSGQTQLLIGLHLIHEVTSPQAFAMLRERGLKVLFPERTVATVDHIVPTTNQARPFVDALAEEMMQALEQNCQKNGITFHNIGSGNQGIVHVIAPEQGLTQPGMTIACGDSHTSTHGAFGAIAFGIGTSQVRDVLASQTLALSKLKVRKIEVNGTLKPGVYAKDVILHIIRTLGVKGGVGYAYEYAGTTFEQMNMEERMTVCNMSIEGGARCGYINPDQVTYAYLKGRDFAPKGADWDKAVAWWDSIKSDADAEYDDVVVFDAADIPPTVTWGITPGQGIGVNQFVPSAEQLPEEDRQIAEEAYVYMDLTPGQPILGTKVDVCFIGSCTNGRISDLREAAKVAKGRHVAQGVKAFVVPGSERVKQQAEAEGLDKIFQAAGFEWREPGCSMCLAMNPDKLQGRQLSASSSNRNFKGRQGSASGRTLLMSPAMVAAAAVKGEVFDVRELLN</sequence>
<dbReference type="Pfam" id="PF00330">
    <property type="entry name" value="Aconitase"/>
    <property type="match status" value="1"/>
</dbReference>
<dbReference type="NCBIfam" id="TIGR00170">
    <property type="entry name" value="leuC"/>
    <property type="match status" value="1"/>
</dbReference>
<keyword evidence="10 12" id="KW-0456">Lyase</keyword>
<accession>A0A1U7H6F1</accession>
<keyword evidence="11 12" id="KW-0100">Branched-chain amino acid biosynthesis</keyword>
<evidence type="ECO:0000256" key="1">
    <source>
        <dbReference type="ARBA" id="ARBA00000491"/>
    </source>
</evidence>
<dbReference type="EMBL" id="MRCA01000001">
    <property type="protein sequence ID" value="OKH16796.1"/>
    <property type="molecule type" value="Genomic_DNA"/>
</dbReference>
<dbReference type="InterPro" id="IPR036008">
    <property type="entry name" value="Aconitase_4Fe-4S_dom"/>
</dbReference>
<dbReference type="InterPro" id="IPR004430">
    <property type="entry name" value="3-IsopropMal_deHydase_lsu"/>
</dbReference>
<organism evidence="14 15">
    <name type="scientific">Fischerella major NIES-592</name>
    <dbReference type="NCBI Taxonomy" id="210994"/>
    <lineage>
        <taxon>Bacteria</taxon>
        <taxon>Bacillati</taxon>
        <taxon>Cyanobacteriota</taxon>
        <taxon>Cyanophyceae</taxon>
        <taxon>Nostocales</taxon>
        <taxon>Hapalosiphonaceae</taxon>
        <taxon>Fischerella</taxon>
    </lineage>
</organism>
<dbReference type="GO" id="GO:0003861">
    <property type="term" value="F:3-isopropylmalate dehydratase activity"/>
    <property type="evidence" value="ECO:0007669"/>
    <property type="project" value="UniProtKB-UniRule"/>
</dbReference>
<protein>
    <recommendedName>
        <fullName evidence="12">3-isopropylmalate dehydratase large subunit</fullName>
        <ecNumber evidence="12">4.2.1.33</ecNumber>
    </recommendedName>
    <alternativeName>
        <fullName evidence="12">Alpha-IPM isomerase</fullName>
        <shortName evidence="12">IPMI</shortName>
    </alternativeName>
    <alternativeName>
        <fullName evidence="12">Isopropylmalate isomerase</fullName>
    </alternativeName>
</protein>
<proteinExistence type="inferred from homology"/>
<evidence type="ECO:0000256" key="8">
    <source>
        <dbReference type="ARBA" id="ARBA00023004"/>
    </source>
</evidence>
<evidence type="ECO:0000256" key="5">
    <source>
        <dbReference type="ARBA" id="ARBA00022485"/>
    </source>
</evidence>
<keyword evidence="15" id="KW-1185">Reference proteome</keyword>
<dbReference type="PANTHER" id="PTHR43822">
    <property type="entry name" value="HOMOACONITASE, MITOCHONDRIAL-RELATED"/>
    <property type="match status" value="1"/>
</dbReference>
<keyword evidence="6 12" id="KW-0028">Amino-acid biosynthesis</keyword>
<reference evidence="14 15" key="1">
    <citation type="submission" date="2016-11" db="EMBL/GenBank/DDBJ databases">
        <title>Draft Genome Sequences of Nine Cyanobacterial Strains from Diverse Habitats.</title>
        <authorList>
            <person name="Zhu T."/>
            <person name="Hou S."/>
            <person name="Lu X."/>
            <person name="Hess W.R."/>
        </authorList>
    </citation>
    <scope>NUCLEOTIDE SEQUENCE [LARGE SCALE GENOMIC DNA]</scope>
    <source>
        <strain evidence="14 15">NIES-592</strain>
    </source>
</reference>
<dbReference type="Gene3D" id="3.30.499.10">
    <property type="entry name" value="Aconitase, domain 3"/>
    <property type="match status" value="2"/>
</dbReference>
<dbReference type="InterPro" id="IPR050067">
    <property type="entry name" value="IPM_dehydratase_rel_enz"/>
</dbReference>
<dbReference type="GO" id="GO:0009098">
    <property type="term" value="P:L-leucine biosynthetic process"/>
    <property type="evidence" value="ECO:0007669"/>
    <property type="project" value="UniProtKB-UniRule"/>
</dbReference>
<dbReference type="AlphaFoldDB" id="A0A1U7H6F1"/>
<dbReference type="SUPFAM" id="SSF53732">
    <property type="entry name" value="Aconitase iron-sulfur domain"/>
    <property type="match status" value="1"/>
</dbReference>
<dbReference type="PANTHER" id="PTHR43822:SF9">
    <property type="entry name" value="3-ISOPROPYLMALATE DEHYDRATASE"/>
    <property type="match status" value="1"/>
</dbReference>
<dbReference type="GO" id="GO:0046872">
    <property type="term" value="F:metal ion binding"/>
    <property type="evidence" value="ECO:0007669"/>
    <property type="project" value="UniProtKB-KW"/>
</dbReference>
<dbReference type="CDD" id="cd01583">
    <property type="entry name" value="IPMI"/>
    <property type="match status" value="1"/>
</dbReference>
<dbReference type="InterPro" id="IPR018136">
    <property type="entry name" value="Aconitase_4Fe-4S_BS"/>
</dbReference>
<comment type="similarity">
    <text evidence="12">Belongs to the aconitase/IPM isomerase family. LeuC type 1 subfamily.</text>
</comment>
<evidence type="ECO:0000313" key="14">
    <source>
        <dbReference type="EMBL" id="OKH16796.1"/>
    </source>
</evidence>
<keyword evidence="9 12" id="KW-0411">Iron-sulfur</keyword>
<evidence type="ECO:0000256" key="4">
    <source>
        <dbReference type="ARBA" id="ARBA00022430"/>
    </source>
</evidence>
<dbReference type="NCBIfam" id="NF009116">
    <property type="entry name" value="PRK12466.1"/>
    <property type="match status" value="1"/>
</dbReference>
<evidence type="ECO:0000259" key="13">
    <source>
        <dbReference type="Pfam" id="PF00330"/>
    </source>
</evidence>
<comment type="caution">
    <text evidence="14">The sequence shown here is derived from an EMBL/GenBank/DDBJ whole genome shotgun (WGS) entry which is preliminary data.</text>
</comment>
<dbReference type="EC" id="4.2.1.33" evidence="12"/>
<evidence type="ECO:0000256" key="3">
    <source>
        <dbReference type="ARBA" id="ARBA00004729"/>
    </source>
</evidence>
<feature type="domain" description="Aconitase/3-isopropylmalate dehydratase large subunit alpha/beta/alpha" evidence="13">
    <location>
        <begin position="8"/>
        <end position="458"/>
    </location>
</feature>
<evidence type="ECO:0000256" key="11">
    <source>
        <dbReference type="ARBA" id="ARBA00023304"/>
    </source>
</evidence>
<feature type="binding site" evidence="12">
    <location>
        <position position="410"/>
    </location>
    <ligand>
        <name>[4Fe-4S] cluster</name>
        <dbReference type="ChEBI" id="CHEBI:49883"/>
    </ligand>
</feature>
<dbReference type="Proteomes" id="UP000186391">
    <property type="component" value="Unassembled WGS sequence"/>
</dbReference>
<comment type="pathway">
    <text evidence="3 12">Amino-acid biosynthesis; L-leucine biosynthesis; L-leucine from 3-methyl-2-oxobutanoate: step 2/4.</text>
</comment>
<evidence type="ECO:0000256" key="6">
    <source>
        <dbReference type="ARBA" id="ARBA00022605"/>
    </source>
</evidence>
<comment type="function">
    <text evidence="2 12">Catalyzes the isomerization between 2-isopropylmalate and 3-isopropylmalate, via the formation of 2-isopropylmaleate.</text>
</comment>
<feature type="binding site" evidence="12">
    <location>
        <position position="347"/>
    </location>
    <ligand>
        <name>[4Fe-4S] cluster</name>
        <dbReference type="ChEBI" id="CHEBI:49883"/>
    </ligand>
</feature>
<dbReference type="UniPathway" id="UPA00048">
    <property type="reaction ID" value="UER00071"/>
</dbReference>
<evidence type="ECO:0000256" key="10">
    <source>
        <dbReference type="ARBA" id="ARBA00023239"/>
    </source>
</evidence>
<name>A0A1U7H6F1_9CYAN</name>
<dbReference type="RefSeq" id="WP_062250776.1">
    <property type="nucleotide sequence ID" value="NZ_MRCA01000001.1"/>
</dbReference>
<dbReference type="PROSITE" id="PS01244">
    <property type="entry name" value="ACONITASE_2"/>
    <property type="match status" value="1"/>
</dbReference>
<dbReference type="InterPro" id="IPR033941">
    <property type="entry name" value="IPMI_cat"/>
</dbReference>
<comment type="subunit">
    <text evidence="12">Heterodimer of LeuC and LeuD.</text>
</comment>
<evidence type="ECO:0000256" key="9">
    <source>
        <dbReference type="ARBA" id="ARBA00023014"/>
    </source>
</evidence>
<keyword evidence="4 12" id="KW-0432">Leucine biosynthesis</keyword>
<dbReference type="GO" id="GO:0051539">
    <property type="term" value="F:4 iron, 4 sulfur cluster binding"/>
    <property type="evidence" value="ECO:0007669"/>
    <property type="project" value="UniProtKB-KW"/>
</dbReference>
<evidence type="ECO:0000313" key="15">
    <source>
        <dbReference type="Proteomes" id="UP000186391"/>
    </source>
</evidence>
<comment type="cofactor">
    <cofactor evidence="12">
        <name>[4Fe-4S] cluster</name>
        <dbReference type="ChEBI" id="CHEBI:49883"/>
    </cofactor>
    <text evidence="12">Binds 1 [4Fe-4S] cluster per subunit.</text>
</comment>
<dbReference type="NCBIfam" id="NF004016">
    <property type="entry name" value="PRK05478.1"/>
    <property type="match status" value="1"/>
</dbReference>
<evidence type="ECO:0000256" key="2">
    <source>
        <dbReference type="ARBA" id="ARBA00002695"/>
    </source>
</evidence>
<comment type="catalytic activity">
    <reaction evidence="1 12">
        <text>(2R,3S)-3-isopropylmalate = (2S)-2-isopropylmalate</text>
        <dbReference type="Rhea" id="RHEA:32287"/>
        <dbReference type="ChEBI" id="CHEBI:1178"/>
        <dbReference type="ChEBI" id="CHEBI:35121"/>
        <dbReference type="EC" id="4.2.1.33"/>
    </reaction>
</comment>
<evidence type="ECO:0000256" key="12">
    <source>
        <dbReference type="HAMAP-Rule" id="MF_01026"/>
    </source>
</evidence>
<keyword evidence="7 12" id="KW-0479">Metal-binding</keyword>
<dbReference type="PRINTS" id="PR00415">
    <property type="entry name" value="ACONITASE"/>
</dbReference>
<dbReference type="HAMAP" id="MF_01026">
    <property type="entry name" value="LeuC_type1"/>
    <property type="match status" value="1"/>
</dbReference>
<dbReference type="OrthoDB" id="9802769at2"/>
<evidence type="ECO:0000256" key="7">
    <source>
        <dbReference type="ARBA" id="ARBA00022723"/>
    </source>
</evidence>